<dbReference type="InterPro" id="IPR010354">
    <property type="entry name" value="Oleate_hydratase"/>
</dbReference>
<dbReference type="PANTHER" id="PTHR37417:SF2">
    <property type="entry name" value="67 KDA MYOSIN-CROSS-REACTIVE ANTIGEN FAMILY PROTEIN (AFU_ORTHOLOGUE AFUA_5G09970)"/>
    <property type="match status" value="1"/>
</dbReference>
<dbReference type="GO" id="GO:0050151">
    <property type="term" value="F:oleate hydratase activity"/>
    <property type="evidence" value="ECO:0007669"/>
    <property type="project" value="InterPro"/>
</dbReference>
<dbReference type="SUPFAM" id="SSF51905">
    <property type="entry name" value="FAD/NAD(P)-binding domain"/>
    <property type="match status" value="1"/>
</dbReference>
<accession>A0AAW5QZC5</accession>
<evidence type="ECO:0000313" key="2">
    <source>
        <dbReference type="Proteomes" id="UP001320898"/>
    </source>
</evidence>
<reference evidence="1 2" key="1">
    <citation type="submission" date="2022-04" db="EMBL/GenBank/DDBJ databases">
        <authorList>
            <person name="Ye Y.-Q."/>
            <person name="Du Z.-J."/>
        </authorList>
    </citation>
    <scope>NUCLEOTIDE SEQUENCE [LARGE SCALE GENOMIC DNA]</scope>
    <source>
        <strain evidence="1 2">A6E488</strain>
    </source>
</reference>
<dbReference type="Gene3D" id="3.50.50.60">
    <property type="entry name" value="FAD/NAD(P)-binding domain"/>
    <property type="match status" value="2"/>
</dbReference>
<evidence type="ECO:0000313" key="1">
    <source>
        <dbReference type="EMBL" id="MCT8972487.1"/>
    </source>
</evidence>
<keyword evidence="2" id="KW-1185">Reference proteome</keyword>
<dbReference type="PANTHER" id="PTHR37417">
    <property type="entry name" value="67 KDA MYOSIN-CROSS-REACTIVE ANTIGEN FAMILY PROTEIN (AFU_ORTHOLOGUE AFUA_5G09970)"/>
    <property type="match status" value="1"/>
</dbReference>
<dbReference type="Gene3D" id="3.30.9.80">
    <property type="match status" value="1"/>
</dbReference>
<dbReference type="Pfam" id="PF06100">
    <property type="entry name" value="MCRA"/>
    <property type="match status" value="1"/>
</dbReference>
<comment type="caution">
    <text evidence="1">The sequence shown here is derived from an EMBL/GenBank/DDBJ whole genome shotgun (WGS) entry which is preliminary data.</text>
</comment>
<dbReference type="Proteomes" id="UP001320898">
    <property type="component" value="Unassembled WGS sequence"/>
</dbReference>
<dbReference type="GO" id="GO:0006631">
    <property type="term" value="P:fatty acid metabolic process"/>
    <property type="evidence" value="ECO:0007669"/>
    <property type="project" value="InterPro"/>
</dbReference>
<proteinExistence type="predicted"/>
<gene>
    <name evidence="1" type="ORF">MUB46_11520</name>
</gene>
<sequence>MKAHLVGSGIASLAAAAYLIKDGGCLANNITVYEAGPSLGGAMAMSGGPGTGYVLPTGRVFEREYRCAFELFSLVPSASDPQRSIEDEILEFNERHGYDDRLRIIDRDGAVVHSDRFGLSVRNRADMLKLALTPEQFLDGKSVSDFFTDDFFDTEFWILWTTLMNALPQHSAIEFRRFMYRFLHILPELSTMKTILRTRFNQYDAIIGPITDWLKKQGVTFLTGATVTDVEFKSSPAEITANWLEYRHDGKDLKVEIGEDDLVLVTNGSQVSDMAVGSMSRPPELALADDYWALWKRLALGRPAFGRPQTFFGAAHVPDTKWFTYTVTTRDATFFELMTALTGSEPGRGGLLTFKDSNWLITVAIFHQPEFLNQPADVMAWWGYALYPDRVGDFVEKPMTACNGAEILEETLRHAGFGDHVETIVGTSTCIPCLLPYAGSVWMARARGDRPDVVPEGSTNFGFIGQFCEIPDEAAFTMEYAVRSARLAVATLLRLDDRPPPIYQAHHDPAVLERVIGVLS</sequence>
<name>A0AAW5QZC5_9HYPH</name>
<dbReference type="AlphaFoldDB" id="A0AAW5QZC5"/>
<dbReference type="InterPro" id="IPR036188">
    <property type="entry name" value="FAD/NAD-bd_sf"/>
</dbReference>
<protein>
    <submittedName>
        <fullName evidence="1">Oleate hydratase</fullName>
    </submittedName>
</protein>
<dbReference type="GO" id="GO:0071949">
    <property type="term" value="F:FAD binding"/>
    <property type="evidence" value="ECO:0007669"/>
    <property type="project" value="InterPro"/>
</dbReference>
<dbReference type="EMBL" id="JALIDZ010000005">
    <property type="protein sequence ID" value="MCT8972487.1"/>
    <property type="molecule type" value="Genomic_DNA"/>
</dbReference>
<organism evidence="1 2">
    <name type="scientific">Microbaculum marinisediminis</name>
    <dbReference type="NCBI Taxonomy" id="2931392"/>
    <lineage>
        <taxon>Bacteria</taxon>
        <taxon>Pseudomonadati</taxon>
        <taxon>Pseudomonadota</taxon>
        <taxon>Alphaproteobacteria</taxon>
        <taxon>Hyphomicrobiales</taxon>
        <taxon>Tepidamorphaceae</taxon>
        <taxon>Microbaculum</taxon>
    </lineage>
</organism>
<dbReference type="RefSeq" id="WP_261616070.1">
    <property type="nucleotide sequence ID" value="NZ_JALIDZ010000005.1"/>
</dbReference>